<protein>
    <submittedName>
        <fullName evidence="2">Uncharacterized protein</fullName>
    </submittedName>
</protein>
<dbReference type="Proteomes" id="UP000239560">
    <property type="component" value="Unassembled WGS sequence"/>
</dbReference>
<comment type="caution">
    <text evidence="2">The sequence shown here is derived from an EMBL/GenBank/DDBJ whole genome shotgun (WGS) entry which is preliminary data.</text>
</comment>
<gene>
    <name evidence="2" type="ORF">AAT19DRAFT_8396</name>
</gene>
<dbReference type="AlphaFoldDB" id="A0A2T0AH43"/>
<feature type="chain" id="PRO_5015429779" evidence="1">
    <location>
        <begin position="28"/>
        <end position="294"/>
    </location>
</feature>
<dbReference type="EMBL" id="LCTV02000001">
    <property type="protein sequence ID" value="PRQ77328.1"/>
    <property type="molecule type" value="Genomic_DNA"/>
</dbReference>
<keyword evidence="1" id="KW-0732">Signal</keyword>
<evidence type="ECO:0000256" key="1">
    <source>
        <dbReference type="SAM" id="SignalP"/>
    </source>
</evidence>
<feature type="signal peptide" evidence="1">
    <location>
        <begin position="1"/>
        <end position="27"/>
    </location>
</feature>
<evidence type="ECO:0000313" key="2">
    <source>
        <dbReference type="EMBL" id="PRQ77328.1"/>
    </source>
</evidence>
<reference evidence="2 3" key="1">
    <citation type="journal article" date="2018" name="Elife">
        <title>Functional genomics of lipid metabolism in the oleaginous yeast Rhodosporidium toruloides.</title>
        <authorList>
            <person name="Coradetti S.T."/>
            <person name="Pinel D."/>
            <person name="Geiselman G."/>
            <person name="Ito M."/>
            <person name="Mondo S."/>
            <person name="Reilly M.C."/>
            <person name="Cheng Y.F."/>
            <person name="Bauer S."/>
            <person name="Grigoriev I."/>
            <person name="Gladden J.M."/>
            <person name="Simmons B.A."/>
            <person name="Brem R."/>
            <person name="Arkin A.P."/>
            <person name="Skerker J.M."/>
        </authorList>
    </citation>
    <scope>NUCLEOTIDE SEQUENCE [LARGE SCALE GENOMIC DNA]</scope>
    <source>
        <strain evidence="2 3">NBRC 0880</strain>
    </source>
</reference>
<accession>A0A2T0AH43</accession>
<evidence type="ECO:0000313" key="3">
    <source>
        <dbReference type="Proteomes" id="UP000239560"/>
    </source>
</evidence>
<name>A0A2T0AH43_RHOTO</name>
<dbReference type="OrthoDB" id="2527071at2759"/>
<proteinExistence type="predicted"/>
<organism evidence="2 3">
    <name type="scientific">Rhodotorula toruloides</name>
    <name type="common">Yeast</name>
    <name type="synonym">Rhodosporidium toruloides</name>
    <dbReference type="NCBI Taxonomy" id="5286"/>
    <lineage>
        <taxon>Eukaryota</taxon>
        <taxon>Fungi</taxon>
        <taxon>Dikarya</taxon>
        <taxon>Basidiomycota</taxon>
        <taxon>Pucciniomycotina</taxon>
        <taxon>Microbotryomycetes</taxon>
        <taxon>Sporidiobolales</taxon>
        <taxon>Sporidiobolaceae</taxon>
        <taxon>Rhodotorula</taxon>
    </lineage>
</organism>
<sequence>MPDHPRKASPSTLAMLVLLALASLAHSCFPCFSLFSPFSMSPRLVNEQQYDTLLRQSRLAEPPLEGLSHLPPDELAKKLASFAPPVSPRRQALILDTVMATILTLCKKLDAKLNNDTRLLGLANSEWFRDLFFHLSRRLEEMNKGTEMMKETYARAIDAKLRGDVEESMRHGSAHVRTIGGFVVQTLQELLDMLEKGEEVPHNFFWKDVASLEHIDLDMLAWVAYCSNPKGMGWQGFLARREPGLQVSNRRIAFHRGFSLDHSSKPEFEVGSRQDSGFSTHYDDLLKAHPSGYQ</sequence>